<dbReference type="EMBL" id="JAFBDR010000006">
    <property type="protein sequence ID" value="MBM7571024.1"/>
    <property type="molecule type" value="Genomic_DNA"/>
</dbReference>
<dbReference type="PANTHER" id="PTHR43649">
    <property type="entry name" value="ARABINOSE-BINDING PROTEIN-RELATED"/>
    <property type="match status" value="1"/>
</dbReference>
<dbReference type="Gene3D" id="3.40.190.10">
    <property type="entry name" value="Periplasmic binding protein-like II"/>
    <property type="match status" value="2"/>
</dbReference>
<dbReference type="RefSeq" id="WP_204498425.1">
    <property type="nucleotide sequence ID" value="NZ_JAFBDR010000006.1"/>
</dbReference>
<gene>
    <name evidence="3" type="ORF">JOC48_001504</name>
</gene>
<keyword evidence="3" id="KW-0813">Transport</keyword>
<evidence type="ECO:0000256" key="1">
    <source>
        <dbReference type="SAM" id="MobiDB-lite"/>
    </source>
</evidence>
<dbReference type="PANTHER" id="PTHR43649:SF11">
    <property type="entry name" value="ABC TRANSPORTER SUBSTRATE-BINDING PROTEIN YESO-RELATED"/>
    <property type="match status" value="1"/>
</dbReference>
<evidence type="ECO:0000256" key="2">
    <source>
        <dbReference type="SAM" id="SignalP"/>
    </source>
</evidence>
<accession>A0ABS2MYR4</accession>
<keyword evidence="2" id="KW-0732">Signal</keyword>
<dbReference type="Pfam" id="PF01547">
    <property type="entry name" value="SBP_bac_1"/>
    <property type="match status" value="1"/>
</dbReference>
<name>A0ABS2MYR4_9BACI</name>
<keyword evidence="4" id="KW-1185">Reference proteome</keyword>
<dbReference type="SUPFAM" id="SSF53850">
    <property type="entry name" value="Periplasmic binding protein-like II"/>
    <property type="match status" value="1"/>
</dbReference>
<comment type="caution">
    <text evidence="3">The sequence shown here is derived from an EMBL/GenBank/DDBJ whole genome shotgun (WGS) entry which is preliminary data.</text>
</comment>
<evidence type="ECO:0000313" key="4">
    <source>
        <dbReference type="Proteomes" id="UP001296943"/>
    </source>
</evidence>
<feature type="signal peptide" evidence="2">
    <location>
        <begin position="1"/>
        <end position="18"/>
    </location>
</feature>
<proteinExistence type="predicted"/>
<feature type="compositionally biased region" description="Low complexity" evidence="1">
    <location>
        <begin position="23"/>
        <end position="39"/>
    </location>
</feature>
<dbReference type="PROSITE" id="PS51257">
    <property type="entry name" value="PROKAR_LIPOPROTEIN"/>
    <property type="match status" value="1"/>
</dbReference>
<keyword evidence="3" id="KW-0762">Sugar transport</keyword>
<reference evidence="3 4" key="1">
    <citation type="submission" date="2021-01" db="EMBL/GenBank/DDBJ databases">
        <title>Genomic Encyclopedia of Type Strains, Phase IV (KMG-IV): sequencing the most valuable type-strain genomes for metagenomic binning, comparative biology and taxonomic classification.</title>
        <authorList>
            <person name="Goeker M."/>
        </authorList>
    </citation>
    <scope>NUCLEOTIDE SEQUENCE [LARGE SCALE GENOMIC DNA]</scope>
    <source>
        <strain evidence="3 4">DSM 23711</strain>
    </source>
</reference>
<sequence>MKKTLILLLGLFMTLWLAACSSDSSSGDSGDTSSGNGSSEVEEDNGSGEDQITIRFAWWGNQTRNNYTNEVIELFEEKNPNINVEAEYASWDDYWKKLAPQAAANELPDIIQMDLSYISQYAQNNQLADLTPYLDNEIDVSNIDQNIINGGKIGDGLYGFNAGVNAVGFHYDPAMLEAIGVDSISEDWTWDDYIEIADQAAGAGYYFDTGFQPDVFFNYYLRTQGDRLYAEDGSGLGYEDDQLFVDFFSMVADRVEAGSTPTPDYLSQLSGVEDDPVVKEEGVGIWQWSNQFLGLQQVADRPLEMHPMPGPNVSDGLFLKPSMFLAVSENSDHKEAAASFIDFFVNDVEANKIIKAERGVPVSSEIKEEIASEVSEAQQQVFEYIDWAEQNSSEMGPPDPSGAGEIIELLNNLSEQMNYGEISPEDAATNFRQQAESILAN</sequence>
<protein>
    <submittedName>
        <fullName evidence="3">Multiple sugar transport system substrate-binding protein</fullName>
    </submittedName>
</protein>
<dbReference type="InterPro" id="IPR050490">
    <property type="entry name" value="Bact_solute-bd_prot1"/>
</dbReference>
<feature type="region of interest" description="Disordered" evidence="1">
    <location>
        <begin position="23"/>
        <end position="47"/>
    </location>
</feature>
<feature type="chain" id="PRO_5045834904" evidence="2">
    <location>
        <begin position="19"/>
        <end position="441"/>
    </location>
</feature>
<organism evidence="3 4">
    <name type="scientific">Aquibacillus albus</name>
    <dbReference type="NCBI Taxonomy" id="1168171"/>
    <lineage>
        <taxon>Bacteria</taxon>
        <taxon>Bacillati</taxon>
        <taxon>Bacillota</taxon>
        <taxon>Bacilli</taxon>
        <taxon>Bacillales</taxon>
        <taxon>Bacillaceae</taxon>
        <taxon>Aquibacillus</taxon>
    </lineage>
</organism>
<dbReference type="InterPro" id="IPR006059">
    <property type="entry name" value="SBP"/>
</dbReference>
<dbReference type="Proteomes" id="UP001296943">
    <property type="component" value="Unassembled WGS sequence"/>
</dbReference>
<evidence type="ECO:0000313" key="3">
    <source>
        <dbReference type="EMBL" id="MBM7571024.1"/>
    </source>
</evidence>